<comment type="caution">
    <text evidence="1">The sequence shown here is derived from an EMBL/GenBank/DDBJ whole genome shotgun (WGS) entry which is preliminary data.</text>
</comment>
<accession>U2MC75</accession>
<sequence length="41" mass="4751">MFHFSTLSPWLGSLNFIERVEIFIVTLASLQVKQTIIKQTI</sequence>
<evidence type="ECO:0000313" key="2">
    <source>
        <dbReference type="Proteomes" id="UP000017023"/>
    </source>
</evidence>
<organism evidence="1 2">
    <name type="scientific">Segatella salivae F0493</name>
    <dbReference type="NCBI Taxonomy" id="1395125"/>
    <lineage>
        <taxon>Bacteria</taxon>
        <taxon>Pseudomonadati</taxon>
        <taxon>Bacteroidota</taxon>
        <taxon>Bacteroidia</taxon>
        <taxon>Bacteroidales</taxon>
        <taxon>Prevotellaceae</taxon>
        <taxon>Segatella</taxon>
    </lineage>
</organism>
<dbReference type="EMBL" id="AWGW01000026">
    <property type="protein sequence ID" value="ERJ99299.1"/>
    <property type="molecule type" value="Genomic_DNA"/>
</dbReference>
<proteinExistence type="predicted"/>
<gene>
    <name evidence="1" type="ORF">HMPREF9145_1894</name>
</gene>
<evidence type="ECO:0000313" key="1">
    <source>
        <dbReference type="EMBL" id="ERJ99299.1"/>
    </source>
</evidence>
<reference evidence="1 2" key="1">
    <citation type="submission" date="2013-08" db="EMBL/GenBank/DDBJ databases">
        <authorList>
            <person name="Durkin A.S."/>
            <person name="Haft D.R."/>
            <person name="McCorrison J."/>
            <person name="Torralba M."/>
            <person name="Gillis M."/>
            <person name="Haft D.H."/>
            <person name="Methe B."/>
            <person name="Sutton G."/>
            <person name="Nelson K.E."/>
        </authorList>
    </citation>
    <scope>NUCLEOTIDE SEQUENCE [LARGE SCALE GENOMIC DNA]</scope>
    <source>
        <strain evidence="1 2">F0493</strain>
    </source>
</reference>
<protein>
    <submittedName>
        <fullName evidence="1">Uncharacterized protein</fullName>
    </submittedName>
</protein>
<dbReference type="AlphaFoldDB" id="U2MC75"/>
<name>U2MC75_9BACT</name>
<dbReference type="Proteomes" id="UP000017023">
    <property type="component" value="Unassembled WGS sequence"/>
</dbReference>